<sequence length="51" mass="5936">MIGRAFIFYEVSFRQDYVRTVSGVAETNARSRNLGLAQQHEHAFSEMRRVC</sequence>
<keyword evidence="1" id="KW-0614">Plasmid</keyword>
<evidence type="ECO:0000313" key="2">
    <source>
        <dbReference type="Proteomes" id="UP000001600"/>
    </source>
</evidence>
<dbReference type="AlphaFoldDB" id="B9JPJ4"/>
<reference evidence="1 2" key="1">
    <citation type="journal article" date="2009" name="J. Bacteriol.">
        <title>Genome sequences of three Agrobacterium biovars help elucidate the evolution of multichromosome genomes in bacteria.</title>
        <authorList>
            <person name="Slater S.C."/>
            <person name="Goldman B.S."/>
            <person name="Goodner B."/>
            <person name="Setubal J.C."/>
            <person name="Farrand S.K."/>
            <person name="Nester E.W."/>
            <person name="Burr T.J."/>
            <person name="Banta L."/>
            <person name="Dickerman A.W."/>
            <person name="Paulsen I."/>
            <person name="Otten L."/>
            <person name="Suen G."/>
            <person name="Welch R."/>
            <person name="Almeida N.F."/>
            <person name="Arnold F."/>
            <person name="Burton O.T."/>
            <person name="Du Z."/>
            <person name="Ewing A."/>
            <person name="Godsy E."/>
            <person name="Heisel S."/>
            <person name="Houmiel K.L."/>
            <person name="Jhaveri J."/>
            <person name="Lu J."/>
            <person name="Miller N.M."/>
            <person name="Norton S."/>
            <person name="Chen Q."/>
            <person name="Phoolcharoen W."/>
            <person name="Ohlin V."/>
            <person name="Ondrusek D."/>
            <person name="Pride N."/>
            <person name="Stricklin S.L."/>
            <person name="Sun J."/>
            <person name="Wheeler C."/>
            <person name="Wilson L."/>
            <person name="Zhu H."/>
            <person name="Wood D.W."/>
        </authorList>
    </citation>
    <scope>NUCLEOTIDE SEQUENCE [LARGE SCALE GENOMIC DNA]</scope>
    <source>
        <strain evidence="2">K84 / ATCC BAA-868</strain>
        <plasmid evidence="1 2">pAtK84b</plasmid>
    </source>
</reference>
<gene>
    <name evidence="1" type="ordered locus">Arad_14209</name>
</gene>
<dbReference type="Proteomes" id="UP000001600">
    <property type="component" value="Plasmid pAtK84b"/>
</dbReference>
<proteinExistence type="predicted"/>
<organism evidence="1 2">
    <name type="scientific">Rhizobium rhizogenes (strain K84 / ATCC BAA-868)</name>
    <name type="common">Agrobacterium radiobacter</name>
    <dbReference type="NCBI Taxonomy" id="311403"/>
    <lineage>
        <taxon>Bacteria</taxon>
        <taxon>Pseudomonadati</taxon>
        <taxon>Pseudomonadota</taxon>
        <taxon>Alphaproteobacteria</taxon>
        <taxon>Hyphomicrobiales</taxon>
        <taxon>Rhizobiaceae</taxon>
        <taxon>Rhizobium/Agrobacterium group</taxon>
        <taxon>Rhizobium</taxon>
    </lineage>
</organism>
<dbReference type="EMBL" id="CP000630">
    <property type="protein sequence ID" value="ACM31063.1"/>
    <property type="molecule type" value="Genomic_DNA"/>
</dbReference>
<protein>
    <submittedName>
        <fullName evidence="1">Uncharacterized protein</fullName>
    </submittedName>
</protein>
<name>B9JPJ4_RHIR8</name>
<evidence type="ECO:0000313" key="1">
    <source>
        <dbReference type="EMBL" id="ACM31063.1"/>
    </source>
</evidence>
<geneLocation type="plasmid" evidence="1 2">
    <name>pAtK84b</name>
</geneLocation>
<dbReference type="HOGENOM" id="CLU_3094776_0_0_5"/>
<accession>B9JPJ4</accession>
<dbReference type="KEGG" id="ara:Arad_14209"/>